<feature type="transmembrane region" description="Helical" evidence="6">
    <location>
        <begin position="33"/>
        <end position="57"/>
    </location>
</feature>
<evidence type="ECO:0000313" key="7">
    <source>
        <dbReference type="EMBL" id="KAF1991007.1"/>
    </source>
</evidence>
<evidence type="ECO:0000256" key="5">
    <source>
        <dbReference type="SAM" id="MobiDB-lite"/>
    </source>
</evidence>
<feature type="non-terminal residue" evidence="7">
    <location>
        <position position="448"/>
    </location>
</feature>
<evidence type="ECO:0000256" key="4">
    <source>
        <dbReference type="ARBA" id="ARBA00023136"/>
    </source>
</evidence>
<protein>
    <submittedName>
        <fullName evidence="7">DUF300-domain-containing protein</fullName>
    </submittedName>
</protein>
<dbReference type="InterPro" id="IPR005178">
    <property type="entry name" value="Ostalpha/TMEM184C"/>
</dbReference>
<gene>
    <name evidence="7" type="ORF">K402DRAFT_346875</name>
</gene>
<feature type="transmembrane region" description="Helical" evidence="6">
    <location>
        <begin position="69"/>
        <end position="90"/>
    </location>
</feature>
<feature type="transmembrane region" description="Helical" evidence="6">
    <location>
        <begin position="209"/>
        <end position="231"/>
    </location>
</feature>
<evidence type="ECO:0000313" key="8">
    <source>
        <dbReference type="Proteomes" id="UP000800041"/>
    </source>
</evidence>
<comment type="subcellular location">
    <subcellularLocation>
        <location evidence="1">Membrane</location>
        <topology evidence="1">Multi-pass membrane protein</topology>
    </subcellularLocation>
</comment>
<evidence type="ECO:0000256" key="6">
    <source>
        <dbReference type="SAM" id="Phobius"/>
    </source>
</evidence>
<sequence length="448" mass="51133">MPWPQCNNTINEVGDELVKAEKPLWKNFTFHHFGLFICACFGGLAMLIALWLIFQHATHYSKPWEQRHIIRILFMIPVYAVVSFLSYLFFTHAVYFEVIRDCYEAFAIAAFFTLMCHYLEPTLHDQKNYFRQLQPKNWVWPVNWYQKCTGGRHKGMFRIPKSGLTWFNIVWVCVFQYCFIRVFFTFVSLITEFFDRYCESSLSPAFARIWVQVFEGVSVTIAMYFLIQFYIQLRGDLAAFKPGLKILCIKLVIFFSFWQTMVISFLASTSGPLQPTATLAYPDIKVGIPSMLLCVEMAIFAVMHVFAFSAKPYYLSKAGPSDYPEPGVPGTSATKYHGGFLGVLALVDAFNPWDIIKASARGFRWLFVGVKHRKMDESYNKYNGSEDYDNDTGYHGGMSYASSGADGKGDSATELGVVGAKEDRTGLLNASQPPGYSPGPYQPYKPYE</sequence>
<dbReference type="SMART" id="SM01417">
    <property type="entry name" value="Solute_trans_a"/>
    <property type="match status" value="1"/>
</dbReference>
<dbReference type="Proteomes" id="UP000800041">
    <property type="component" value="Unassembled WGS sequence"/>
</dbReference>
<accession>A0A6G1HD65</accession>
<evidence type="ECO:0000256" key="1">
    <source>
        <dbReference type="ARBA" id="ARBA00004141"/>
    </source>
</evidence>
<dbReference type="OrthoDB" id="5348404at2759"/>
<dbReference type="PANTHER" id="PTHR23423">
    <property type="entry name" value="ORGANIC SOLUTE TRANSPORTER-RELATED"/>
    <property type="match status" value="1"/>
</dbReference>
<feature type="compositionally biased region" description="Pro residues" evidence="5">
    <location>
        <begin position="435"/>
        <end position="448"/>
    </location>
</feature>
<keyword evidence="4 6" id="KW-0472">Membrane</keyword>
<keyword evidence="3 6" id="KW-1133">Transmembrane helix</keyword>
<organism evidence="7 8">
    <name type="scientific">Aulographum hederae CBS 113979</name>
    <dbReference type="NCBI Taxonomy" id="1176131"/>
    <lineage>
        <taxon>Eukaryota</taxon>
        <taxon>Fungi</taxon>
        <taxon>Dikarya</taxon>
        <taxon>Ascomycota</taxon>
        <taxon>Pezizomycotina</taxon>
        <taxon>Dothideomycetes</taxon>
        <taxon>Pleosporomycetidae</taxon>
        <taxon>Aulographales</taxon>
        <taxon>Aulographaceae</taxon>
    </lineage>
</organism>
<feature type="transmembrane region" description="Helical" evidence="6">
    <location>
        <begin position="164"/>
        <end position="189"/>
    </location>
</feature>
<name>A0A6G1HD65_9PEZI</name>
<evidence type="ECO:0000256" key="3">
    <source>
        <dbReference type="ARBA" id="ARBA00022989"/>
    </source>
</evidence>
<feature type="transmembrane region" description="Helical" evidence="6">
    <location>
        <begin position="243"/>
        <end position="267"/>
    </location>
</feature>
<feature type="transmembrane region" description="Helical" evidence="6">
    <location>
        <begin position="287"/>
        <end position="308"/>
    </location>
</feature>
<dbReference type="EMBL" id="ML977140">
    <property type="protein sequence ID" value="KAF1991007.1"/>
    <property type="molecule type" value="Genomic_DNA"/>
</dbReference>
<reference evidence="7" key="1">
    <citation type="journal article" date="2020" name="Stud. Mycol.">
        <title>101 Dothideomycetes genomes: a test case for predicting lifestyles and emergence of pathogens.</title>
        <authorList>
            <person name="Haridas S."/>
            <person name="Albert R."/>
            <person name="Binder M."/>
            <person name="Bloem J."/>
            <person name="Labutti K."/>
            <person name="Salamov A."/>
            <person name="Andreopoulos B."/>
            <person name="Baker S."/>
            <person name="Barry K."/>
            <person name="Bills G."/>
            <person name="Bluhm B."/>
            <person name="Cannon C."/>
            <person name="Castanera R."/>
            <person name="Culley D."/>
            <person name="Daum C."/>
            <person name="Ezra D."/>
            <person name="Gonzalez J."/>
            <person name="Henrissat B."/>
            <person name="Kuo A."/>
            <person name="Liang C."/>
            <person name="Lipzen A."/>
            <person name="Lutzoni F."/>
            <person name="Magnuson J."/>
            <person name="Mondo S."/>
            <person name="Nolan M."/>
            <person name="Ohm R."/>
            <person name="Pangilinan J."/>
            <person name="Park H.-J."/>
            <person name="Ramirez L."/>
            <person name="Alfaro M."/>
            <person name="Sun H."/>
            <person name="Tritt A."/>
            <person name="Yoshinaga Y."/>
            <person name="Zwiers L.-H."/>
            <person name="Turgeon B."/>
            <person name="Goodwin S."/>
            <person name="Spatafora J."/>
            <person name="Crous P."/>
            <person name="Grigoriev I."/>
        </authorList>
    </citation>
    <scope>NUCLEOTIDE SEQUENCE</scope>
    <source>
        <strain evidence="7">CBS 113979</strain>
    </source>
</reference>
<evidence type="ECO:0000256" key="2">
    <source>
        <dbReference type="ARBA" id="ARBA00022692"/>
    </source>
</evidence>
<keyword evidence="2 6" id="KW-0812">Transmembrane</keyword>
<proteinExistence type="predicted"/>
<keyword evidence="8" id="KW-1185">Reference proteome</keyword>
<feature type="region of interest" description="Disordered" evidence="5">
    <location>
        <begin position="402"/>
        <end position="448"/>
    </location>
</feature>
<dbReference type="GO" id="GO:0016020">
    <property type="term" value="C:membrane"/>
    <property type="evidence" value="ECO:0007669"/>
    <property type="project" value="UniProtKB-SubCell"/>
</dbReference>
<dbReference type="Pfam" id="PF03619">
    <property type="entry name" value="Solute_trans_a"/>
    <property type="match status" value="1"/>
</dbReference>
<dbReference type="AlphaFoldDB" id="A0A6G1HD65"/>